<evidence type="ECO:0000313" key="7">
    <source>
        <dbReference type="EMBL" id="KAL1131910.1"/>
    </source>
</evidence>
<dbReference type="Proteomes" id="UP001558652">
    <property type="component" value="Unassembled WGS sequence"/>
</dbReference>
<dbReference type="SUPFAM" id="SSF46565">
    <property type="entry name" value="Chaperone J-domain"/>
    <property type="match status" value="1"/>
</dbReference>
<dbReference type="InterPro" id="IPR051964">
    <property type="entry name" value="Chaperone_stress_response"/>
</dbReference>
<dbReference type="InterPro" id="IPR003604">
    <property type="entry name" value="Matrin/U1-like-C_Znf_C2H2"/>
</dbReference>
<evidence type="ECO:0000256" key="5">
    <source>
        <dbReference type="SAM" id="MobiDB-lite"/>
    </source>
</evidence>
<accession>A0ABD0YKX2</accession>
<dbReference type="InterPro" id="IPR022755">
    <property type="entry name" value="Znf_C2H2_jaz"/>
</dbReference>
<evidence type="ECO:0000256" key="1">
    <source>
        <dbReference type="ARBA" id="ARBA00022723"/>
    </source>
</evidence>
<feature type="compositionally biased region" description="Basic and acidic residues" evidence="5">
    <location>
        <begin position="326"/>
        <end position="337"/>
    </location>
</feature>
<dbReference type="CDD" id="cd06257">
    <property type="entry name" value="DnaJ"/>
    <property type="match status" value="1"/>
</dbReference>
<dbReference type="InterPro" id="IPR001623">
    <property type="entry name" value="DnaJ_domain"/>
</dbReference>
<gene>
    <name evidence="7" type="ORF">AAG570_011521</name>
</gene>
<dbReference type="Pfam" id="PF12171">
    <property type="entry name" value="zf-C2H2_jaz"/>
    <property type="match status" value="1"/>
</dbReference>
<dbReference type="InterPro" id="IPR013087">
    <property type="entry name" value="Znf_C2H2_type"/>
</dbReference>
<feature type="compositionally biased region" description="Basic and acidic residues" evidence="5">
    <location>
        <begin position="444"/>
        <end position="453"/>
    </location>
</feature>
<dbReference type="SUPFAM" id="SSF57667">
    <property type="entry name" value="beta-beta-alpha zinc fingers"/>
    <property type="match status" value="1"/>
</dbReference>
<evidence type="ECO:0000313" key="8">
    <source>
        <dbReference type="Proteomes" id="UP001558652"/>
    </source>
</evidence>
<dbReference type="Pfam" id="PF21884">
    <property type="entry name" value="ZUO1-like_ZHD"/>
    <property type="match status" value="1"/>
</dbReference>
<dbReference type="SMART" id="SM00355">
    <property type="entry name" value="ZnF_C2H2"/>
    <property type="match status" value="2"/>
</dbReference>
<organism evidence="7 8">
    <name type="scientific">Ranatra chinensis</name>
    <dbReference type="NCBI Taxonomy" id="642074"/>
    <lineage>
        <taxon>Eukaryota</taxon>
        <taxon>Metazoa</taxon>
        <taxon>Ecdysozoa</taxon>
        <taxon>Arthropoda</taxon>
        <taxon>Hexapoda</taxon>
        <taxon>Insecta</taxon>
        <taxon>Pterygota</taxon>
        <taxon>Neoptera</taxon>
        <taxon>Paraneoptera</taxon>
        <taxon>Hemiptera</taxon>
        <taxon>Heteroptera</taxon>
        <taxon>Panheteroptera</taxon>
        <taxon>Nepomorpha</taxon>
        <taxon>Nepidae</taxon>
        <taxon>Ranatrinae</taxon>
        <taxon>Ranatra</taxon>
    </lineage>
</organism>
<dbReference type="InterPro" id="IPR036236">
    <property type="entry name" value="Znf_C2H2_sf"/>
</dbReference>
<feature type="region of interest" description="Disordered" evidence="5">
    <location>
        <begin position="326"/>
        <end position="348"/>
    </location>
</feature>
<dbReference type="AlphaFoldDB" id="A0ABD0YKX2"/>
<dbReference type="SMART" id="SM00271">
    <property type="entry name" value="DnaJ"/>
    <property type="match status" value="1"/>
</dbReference>
<sequence>MKCYYEVLNVIQDATDDDLKKAYRKLALKWHPDKNPDNIDEAKEQFQLVQQAYEVLSDPQERSWYDNHRDSILKGGLGDDYKDDSLNVYEYFTTACFKGYGDDEKGFYFVYKEVFKRLSSEDAGLDEDSDFEIPEFGDSSSSYEGIVHPFYSYWQSYSTKKSYSWLDVFDIRTAPNRRVARLMEKENKKLRDKARKERSEEIRALVAFVRKRDKRVQAHIRYLEEKAIENTKKAEQRRQQQLIERKNEMKTYKETEWAKFSNLESELREIEANLAAEFNDDNSLYCVACNKLFKTEKAFSNHEKSKRHRDNILILEETNFKDDVEEYENGKDSRDELESCNSSDASECNDTCHTNTKNFDDSSNTEGVSCSTLNNDASSDFKKRKKRNKNNPILVEEEYNECELNLLDYQGKKQRKKHDIKLLQEVNEGNAKPTGRKSKRRSKLFSDDLGTKNEIKDKTEERLETNPLINNKQYLIASDQKPNLNSLCVTCKTNFKSKNELFKHLRSSGHSVVLPSEPRGGGRNDKEKLKKKSKE</sequence>
<dbReference type="PRINTS" id="PR00625">
    <property type="entry name" value="JDOMAIN"/>
</dbReference>
<evidence type="ECO:0000256" key="2">
    <source>
        <dbReference type="ARBA" id="ARBA00022771"/>
    </source>
</evidence>
<dbReference type="GO" id="GO:0008270">
    <property type="term" value="F:zinc ion binding"/>
    <property type="evidence" value="ECO:0007669"/>
    <property type="project" value="UniProtKB-KW"/>
</dbReference>
<feature type="domain" description="J" evidence="6">
    <location>
        <begin position="3"/>
        <end position="69"/>
    </location>
</feature>
<evidence type="ECO:0000256" key="4">
    <source>
        <dbReference type="ARBA" id="ARBA00074367"/>
    </source>
</evidence>
<keyword evidence="2" id="KW-0863">Zinc-finger</keyword>
<dbReference type="PANTHER" id="PTHR44029:SF1">
    <property type="entry name" value="DNAJ HOMOLOG SUBFAMILY C MEMBER 21"/>
    <property type="match status" value="1"/>
</dbReference>
<reference evidence="7 8" key="1">
    <citation type="submission" date="2024-07" db="EMBL/GenBank/DDBJ databases">
        <title>Chromosome-level genome assembly of the water stick insect Ranatra chinensis (Heteroptera: Nepidae).</title>
        <authorList>
            <person name="Liu X."/>
        </authorList>
    </citation>
    <scope>NUCLEOTIDE SEQUENCE [LARGE SCALE GENOMIC DNA]</scope>
    <source>
        <strain evidence="7">Cailab_2021Rc</strain>
        <tissue evidence="7">Muscle</tissue>
    </source>
</reference>
<evidence type="ECO:0000259" key="6">
    <source>
        <dbReference type="PROSITE" id="PS50076"/>
    </source>
</evidence>
<dbReference type="Gene3D" id="1.10.287.110">
    <property type="entry name" value="DnaJ domain"/>
    <property type="match status" value="1"/>
</dbReference>
<name>A0ABD0YKX2_9HEMI</name>
<dbReference type="PROSITE" id="PS00028">
    <property type="entry name" value="ZINC_FINGER_C2H2_1"/>
    <property type="match status" value="2"/>
</dbReference>
<dbReference type="InterPro" id="IPR036869">
    <property type="entry name" value="J_dom_sf"/>
</dbReference>
<dbReference type="PANTHER" id="PTHR44029">
    <property type="entry name" value="DNAJ HOMOLOG SUBFAMILY C MEMBER 21"/>
    <property type="match status" value="1"/>
</dbReference>
<feature type="region of interest" description="Disordered" evidence="5">
    <location>
        <begin position="507"/>
        <end position="535"/>
    </location>
</feature>
<proteinExistence type="predicted"/>
<evidence type="ECO:0000256" key="3">
    <source>
        <dbReference type="ARBA" id="ARBA00022833"/>
    </source>
</evidence>
<feature type="compositionally biased region" description="Polar residues" evidence="5">
    <location>
        <begin position="339"/>
        <end position="348"/>
    </location>
</feature>
<feature type="compositionally biased region" description="Basic residues" evidence="5">
    <location>
        <begin position="434"/>
        <end position="443"/>
    </location>
</feature>
<dbReference type="PROSITE" id="PS50076">
    <property type="entry name" value="DNAJ_2"/>
    <property type="match status" value="1"/>
</dbReference>
<keyword evidence="1" id="KW-0479">Metal-binding</keyword>
<dbReference type="Pfam" id="PF00226">
    <property type="entry name" value="DnaJ"/>
    <property type="match status" value="1"/>
</dbReference>
<dbReference type="Gene3D" id="3.30.160.60">
    <property type="entry name" value="Classic Zinc Finger"/>
    <property type="match status" value="1"/>
</dbReference>
<feature type="region of interest" description="Disordered" evidence="5">
    <location>
        <begin position="425"/>
        <end position="453"/>
    </location>
</feature>
<dbReference type="InterPro" id="IPR018253">
    <property type="entry name" value="DnaJ_domain_CS"/>
</dbReference>
<comment type="caution">
    <text evidence="7">The sequence shown here is derived from an EMBL/GenBank/DDBJ whole genome shotgun (WGS) entry which is preliminary data.</text>
</comment>
<keyword evidence="8" id="KW-1185">Reference proteome</keyword>
<dbReference type="SMART" id="SM00451">
    <property type="entry name" value="ZnF_U1"/>
    <property type="match status" value="1"/>
</dbReference>
<dbReference type="PROSITE" id="PS00636">
    <property type="entry name" value="DNAJ_1"/>
    <property type="match status" value="1"/>
</dbReference>
<dbReference type="InterPro" id="IPR054076">
    <property type="entry name" value="ZUO1-like_ZHD"/>
</dbReference>
<dbReference type="EMBL" id="JBFDAA010000006">
    <property type="protein sequence ID" value="KAL1131910.1"/>
    <property type="molecule type" value="Genomic_DNA"/>
</dbReference>
<protein>
    <recommendedName>
        <fullName evidence="4">DnaJ homolog subfamily C member 21</fullName>
    </recommendedName>
</protein>
<keyword evidence="3" id="KW-0862">Zinc</keyword>
<dbReference type="FunFam" id="1.10.287.110:FF:000046">
    <property type="entry name" value="dnaJ homolog subfamily C member 21"/>
    <property type="match status" value="1"/>
</dbReference>